<dbReference type="Proteomes" id="UP000316639">
    <property type="component" value="Unassembled WGS sequence"/>
</dbReference>
<proteinExistence type="predicted"/>
<evidence type="ECO:0000259" key="2">
    <source>
        <dbReference type="Pfam" id="PF07969"/>
    </source>
</evidence>
<dbReference type="Gene3D" id="3.40.50.10910">
    <property type="entry name" value="Amidohydrolase"/>
    <property type="match status" value="1"/>
</dbReference>
<dbReference type="PANTHER" id="PTHR43135">
    <property type="entry name" value="ALPHA-D-RIBOSE 1-METHYLPHOSPHONATE 5-TRIPHOSPHATE DIPHOSPHATASE"/>
    <property type="match status" value="1"/>
</dbReference>
<reference evidence="3 4" key="1">
    <citation type="submission" date="2019-07" db="EMBL/GenBank/DDBJ databases">
        <title>Lentzea xizangensis sp. nov., isolated from Qinghai-Tibetan Plateau Soils.</title>
        <authorList>
            <person name="Huang J."/>
        </authorList>
    </citation>
    <scope>NUCLEOTIDE SEQUENCE [LARGE SCALE GENOMIC DNA]</scope>
    <source>
        <strain evidence="3 4">FXJ1.1311</strain>
    </source>
</reference>
<dbReference type="Gene3D" id="1.20.58.520">
    <property type="entry name" value="Amidohydrolase"/>
    <property type="match status" value="1"/>
</dbReference>
<dbReference type="Pfam" id="PF07969">
    <property type="entry name" value="Amidohydro_3"/>
    <property type="match status" value="1"/>
</dbReference>
<evidence type="ECO:0000313" key="4">
    <source>
        <dbReference type="Proteomes" id="UP000316639"/>
    </source>
</evidence>
<feature type="domain" description="Amidohydrolase 3" evidence="2">
    <location>
        <begin position="358"/>
        <end position="457"/>
    </location>
</feature>
<comment type="caution">
    <text evidence="3">The sequence shown here is derived from an EMBL/GenBank/DDBJ whole genome shotgun (WGS) entry which is preliminary data.</text>
</comment>
<dbReference type="PROSITE" id="PS51318">
    <property type="entry name" value="TAT"/>
    <property type="match status" value="1"/>
</dbReference>
<organism evidence="3 4">
    <name type="scientific">Lentzea tibetensis</name>
    <dbReference type="NCBI Taxonomy" id="2591470"/>
    <lineage>
        <taxon>Bacteria</taxon>
        <taxon>Bacillati</taxon>
        <taxon>Actinomycetota</taxon>
        <taxon>Actinomycetes</taxon>
        <taxon>Pseudonocardiales</taxon>
        <taxon>Pseudonocardiaceae</taxon>
        <taxon>Lentzea</taxon>
    </lineage>
</organism>
<keyword evidence="3" id="KW-0378">Hydrolase</keyword>
<dbReference type="GO" id="GO:0016810">
    <property type="term" value="F:hydrolase activity, acting on carbon-nitrogen (but not peptide) bonds"/>
    <property type="evidence" value="ECO:0007669"/>
    <property type="project" value="InterPro"/>
</dbReference>
<dbReference type="Gene3D" id="3.30.110.90">
    <property type="entry name" value="Amidohydrolase"/>
    <property type="match status" value="1"/>
</dbReference>
<dbReference type="InterPro" id="IPR051781">
    <property type="entry name" value="Metallo-dep_Hydrolase"/>
</dbReference>
<dbReference type="Gene3D" id="2.30.40.10">
    <property type="entry name" value="Urease, subunit C, domain 1"/>
    <property type="match status" value="1"/>
</dbReference>
<name>A0A563F2V1_9PSEU</name>
<dbReference type="EMBL" id="VOBR01000001">
    <property type="protein sequence ID" value="TWP54249.1"/>
    <property type="molecule type" value="Genomic_DNA"/>
</dbReference>
<dbReference type="PANTHER" id="PTHR43135:SF3">
    <property type="entry name" value="ALPHA-D-RIBOSE 1-METHYLPHOSPHONATE 5-TRIPHOSPHATE DIPHOSPHATASE"/>
    <property type="match status" value="1"/>
</dbReference>
<dbReference type="InterPro" id="IPR013108">
    <property type="entry name" value="Amidohydro_3"/>
</dbReference>
<dbReference type="SUPFAM" id="SSF51556">
    <property type="entry name" value="Metallo-dependent hydrolases"/>
    <property type="match status" value="1"/>
</dbReference>
<sequence>MGTSRRQFLQWLSVISAGVALPATARAAEQVTVIKHATVVDGTDGPPQCDVSVVLVGDRIVYVGVHAVVPDGAKVVDARGKFVIPGLWDMHTHYAYSEDIFIPLHIANGVTGIREMWGYPEVFAVHRKIESGQLLGPRMEIAGSLTDGPNSVWAPMATVVSNEAEARAAAQQAKIDGGHFIKAYSYLAADTLTALIDEGRKIGLPTAGHLPWRLPAGPTSDAGMRCFEHLYGMPISTSYRQDDILRKLTETQIDPANPRAFYNTARELDRQATLTHDRAKAARLYEKFARNGTWQSPTLTVLRVMSSPADTFTGDPRLKYIPADLKAYWADVIKVWAPKTPEQIAQQRDFLEFRQHMVATMDRAGVGIIGGTDCGNPYTLPGFGAHDELSLLVDSGLTPKRALQTMTRDVARFLGKEHAMGTVTAGKVADLVVLDADPLRDIRNSTKVHAVVARGRLITKEQRQKILADVEAAANKPAPKLATPACGCHSGVASR</sequence>
<dbReference type="RefSeq" id="WP_146349032.1">
    <property type="nucleotide sequence ID" value="NZ_VOBR01000001.1"/>
</dbReference>
<evidence type="ECO:0000256" key="1">
    <source>
        <dbReference type="SAM" id="SignalP"/>
    </source>
</evidence>
<dbReference type="InterPro" id="IPR011059">
    <property type="entry name" value="Metal-dep_hydrolase_composite"/>
</dbReference>
<dbReference type="InterPro" id="IPR032466">
    <property type="entry name" value="Metal_Hydrolase"/>
</dbReference>
<dbReference type="OrthoDB" id="3189065at2"/>
<accession>A0A563F2V1</accession>
<dbReference type="InterPro" id="IPR006311">
    <property type="entry name" value="TAT_signal"/>
</dbReference>
<keyword evidence="1" id="KW-0732">Signal</keyword>
<feature type="chain" id="PRO_5022057121" evidence="1">
    <location>
        <begin position="28"/>
        <end position="495"/>
    </location>
</feature>
<gene>
    <name evidence="3" type="ORF">FKR81_01455</name>
</gene>
<feature type="signal peptide" evidence="1">
    <location>
        <begin position="1"/>
        <end position="27"/>
    </location>
</feature>
<protein>
    <submittedName>
        <fullName evidence="3">Amidohydrolase family protein</fullName>
    </submittedName>
</protein>
<dbReference type="SUPFAM" id="SSF51338">
    <property type="entry name" value="Composite domain of metallo-dependent hydrolases"/>
    <property type="match status" value="1"/>
</dbReference>
<evidence type="ECO:0000313" key="3">
    <source>
        <dbReference type="EMBL" id="TWP54249.1"/>
    </source>
</evidence>
<keyword evidence="4" id="KW-1185">Reference proteome</keyword>
<dbReference type="AlphaFoldDB" id="A0A563F2V1"/>